<dbReference type="STRING" id="79200.A0A164XGW8"/>
<sequence>MRKLASRTVVVTLQYWMAFTRFVLHKILLPSAAQIQESSMDTVPNPGFGSAARNGNQLGNGAVRRIIPASGPFVLVRRGREERRIGVSGSYKAIREAIRCAFGLQTKQEFCLQDEYGILRPLDRNLQLGTYELVVNPGVIMTFCYARDPNHSVCEVYTKTLATQADLSDFLDRNHWIGLVSRGDTEIIDIMDDLQNGLVYHGLNKMWYP</sequence>
<accession>A0A164XGW8</accession>
<evidence type="ECO:0000313" key="4">
    <source>
        <dbReference type="Proteomes" id="UP000077755"/>
    </source>
</evidence>
<feature type="domain" description="GT-1/4-like C-terminal" evidence="1">
    <location>
        <begin position="138"/>
        <end position="202"/>
    </location>
</feature>
<dbReference type="Pfam" id="PF26214">
    <property type="entry name" value="Ubiquitin_GT-1"/>
    <property type="match status" value="1"/>
</dbReference>
<evidence type="ECO:0000313" key="2">
    <source>
        <dbReference type="EMBL" id="KZM93164.1"/>
    </source>
</evidence>
<name>A0A164XGW8_DAUCS</name>
<evidence type="ECO:0000259" key="1">
    <source>
        <dbReference type="Pfam" id="PF26214"/>
    </source>
</evidence>
<gene>
    <name evidence="2" type="ORF">DCAR_016409</name>
    <name evidence="3" type="ORF">DCAR_0518763</name>
</gene>
<protein>
    <recommendedName>
        <fullName evidence="1">GT-1/4-like C-terminal domain-containing protein</fullName>
    </recommendedName>
</protein>
<dbReference type="InterPro" id="IPR058943">
    <property type="entry name" value="GT-1/4_C"/>
</dbReference>
<dbReference type="Proteomes" id="UP000077755">
    <property type="component" value="Chromosome 5"/>
</dbReference>
<keyword evidence="4" id="KW-1185">Reference proteome</keyword>
<dbReference type="EMBL" id="CP093347">
    <property type="protein sequence ID" value="WOG99415.1"/>
    <property type="molecule type" value="Genomic_DNA"/>
</dbReference>
<dbReference type="OMA" id="WAWRELI"/>
<proteinExistence type="predicted"/>
<reference evidence="2" key="1">
    <citation type="journal article" date="2016" name="Nat. Genet.">
        <title>A high-quality carrot genome assembly provides new insights into carotenoid accumulation and asterid genome evolution.</title>
        <authorList>
            <person name="Iorizzo M."/>
            <person name="Ellison S."/>
            <person name="Senalik D."/>
            <person name="Zeng P."/>
            <person name="Satapoomin P."/>
            <person name="Huang J."/>
            <person name="Bowman M."/>
            <person name="Iovene M."/>
            <person name="Sanseverino W."/>
            <person name="Cavagnaro P."/>
            <person name="Yildiz M."/>
            <person name="Macko-Podgorni A."/>
            <person name="Moranska E."/>
            <person name="Grzebelus E."/>
            <person name="Grzebelus D."/>
            <person name="Ashrafi H."/>
            <person name="Zheng Z."/>
            <person name="Cheng S."/>
            <person name="Spooner D."/>
            <person name="Van Deynze A."/>
            <person name="Simon P."/>
        </authorList>
    </citation>
    <scope>NUCLEOTIDE SEQUENCE [LARGE SCALE GENOMIC DNA]</scope>
    <source>
        <tissue evidence="2">Leaf</tissue>
    </source>
</reference>
<dbReference type="AlphaFoldDB" id="A0A164XGW8"/>
<dbReference type="Gramene" id="KZM93164">
    <property type="protein sequence ID" value="KZM93164"/>
    <property type="gene ID" value="DCAR_016409"/>
</dbReference>
<organism evidence="2">
    <name type="scientific">Daucus carota subsp. sativus</name>
    <name type="common">Carrot</name>
    <dbReference type="NCBI Taxonomy" id="79200"/>
    <lineage>
        <taxon>Eukaryota</taxon>
        <taxon>Viridiplantae</taxon>
        <taxon>Streptophyta</taxon>
        <taxon>Embryophyta</taxon>
        <taxon>Tracheophyta</taxon>
        <taxon>Spermatophyta</taxon>
        <taxon>Magnoliopsida</taxon>
        <taxon>eudicotyledons</taxon>
        <taxon>Gunneridae</taxon>
        <taxon>Pentapetalae</taxon>
        <taxon>asterids</taxon>
        <taxon>campanulids</taxon>
        <taxon>Apiales</taxon>
        <taxon>Apiaceae</taxon>
        <taxon>Apioideae</taxon>
        <taxon>Scandiceae</taxon>
        <taxon>Daucinae</taxon>
        <taxon>Daucus</taxon>
        <taxon>Daucus sect. Daucus</taxon>
    </lineage>
</organism>
<evidence type="ECO:0000313" key="3">
    <source>
        <dbReference type="EMBL" id="WOG99415.1"/>
    </source>
</evidence>
<dbReference type="EMBL" id="LNRQ01000005">
    <property type="protein sequence ID" value="KZM93164.1"/>
    <property type="molecule type" value="Genomic_DNA"/>
</dbReference>
<reference evidence="3" key="2">
    <citation type="submission" date="2022-03" db="EMBL/GenBank/DDBJ databases">
        <title>Draft title - Genomic analysis of global carrot germplasm unveils the trajectory of domestication and the origin of high carotenoid orange carrot.</title>
        <authorList>
            <person name="Iorizzo M."/>
            <person name="Ellison S."/>
            <person name="Senalik D."/>
            <person name="Macko-Podgorni A."/>
            <person name="Grzebelus D."/>
            <person name="Bostan H."/>
            <person name="Rolling W."/>
            <person name="Curaba J."/>
            <person name="Simon P."/>
        </authorList>
    </citation>
    <scope>NUCLEOTIDE SEQUENCE</scope>
    <source>
        <tissue evidence="3">Leaf</tissue>
    </source>
</reference>